<accession>A0A563ES61</accession>
<dbReference type="AlphaFoldDB" id="A0A563ES61"/>
<evidence type="ECO:0000256" key="1">
    <source>
        <dbReference type="SAM" id="SignalP"/>
    </source>
</evidence>
<keyword evidence="1" id="KW-0732">Signal</keyword>
<sequence>MTAVLGLAAALSVVTGVPASAEGHDYLPSGGVERKQDVQASTTDGNSYMEINSAGQLVLWRRTGETFYGEVRGSDWNNTRIISTLSANSFLEVKGDGRLAKWTWNGGTYIQQIVGSGWNNARLVTGVSANKFLEINQQGNLVLWTFDAANNLFATVRGTGWENTKSITGLGDLDFMEVKGADPQGVSALSEWIDFNGLQETKFEGSDFSRARLMAGTDVNHFVVIDGVDGTLLEFTYTESDNTWHVALRGSGWGGTRLIG</sequence>
<reference evidence="2 3" key="1">
    <citation type="submission" date="2019-07" db="EMBL/GenBank/DDBJ databases">
        <title>Lentzea xizangensis sp. nov., isolated from Qinghai-Tibetan Plateau Soils.</title>
        <authorList>
            <person name="Huang J."/>
        </authorList>
    </citation>
    <scope>NUCLEOTIDE SEQUENCE [LARGE SCALE GENOMIC DNA]</scope>
    <source>
        <strain evidence="2 3">FXJ1.1311</strain>
    </source>
</reference>
<evidence type="ECO:0000313" key="2">
    <source>
        <dbReference type="EMBL" id="TWP49958.1"/>
    </source>
</evidence>
<organism evidence="2 3">
    <name type="scientific">Lentzea tibetensis</name>
    <dbReference type="NCBI Taxonomy" id="2591470"/>
    <lineage>
        <taxon>Bacteria</taxon>
        <taxon>Bacillati</taxon>
        <taxon>Actinomycetota</taxon>
        <taxon>Actinomycetes</taxon>
        <taxon>Pseudonocardiales</taxon>
        <taxon>Pseudonocardiaceae</taxon>
        <taxon>Lentzea</taxon>
    </lineage>
</organism>
<gene>
    <name evidence="2" type="ORF">FKR81_22245</name>
</gene>
<dbReference type="RefSeq" id="WP_146354058.1">
    <property type="nucleotide sequence ID" value="NZ_VOBR01000014.1"/>
</dbReference>
<evidence type="ECO:0000313" key="3">
    <source>
        <dbReference type="Proteomes" id="UP000316639"/>
    </source>
</evidence>
<dbReference type="EMBL" id="VOBR01000014">
    <property type="protein sequence ID" value="TWP49958.1"/>
    <property type="molecule type" value="Genomic_DNA"/>
</dbReference>
<protein>
    <recommendedName>
        <fullName evidence="4">Bulb-type lectin domain-containing protein</fullName>
    </recommendedName>
</protein>
<name>A0A563ES61_9PSEU</name>
<comment type="caution">
    <text evidence="2">The sequence shown here is derived from an EMBL/GenBank/DDBJ whole genome shotgun (WGS) entry which is preliminary data.</text>
</comment>
<proteinExistence type="predicted"/>
<keyword evidence="3" id="KW-1185">Reference proteome</keyword>
<feature type="signal peptide" evidence="1">
    <location>
        <begin position="1"/>
        <end position="21"/>
    </location>
</feature>
<dbReference type="Proteomes" id="UP000316639">
    <property type="component" value="Unassembled WGS sequence"/>
</dbReference>
<feature type="chain" id="PRO_5022142333" description="Bulb-type lectin domain-containing protein" evidence="1">
    <location>
        <begin position="22"/>
        <end position="260"/>
    </location>
</feature>
<evidence type="ECO:0008006" key="4">
    <source>
        <dbReference type="Google" id="ProtNLM"/>
    </source>
</evidence>
<dbReference type="OrthoDB" id="3697960at2"/>